<accession>A0A119CU09</accession>
<proteinExistence type="predicted"/>
<evidence type="ECO:0000256" key="1">
    <source>
        <dbReference type="SAM" id="MobiDB-lite"/>
    </source>
</evidence>
<comment type="caution">
    <text evidence="2">The sequence shown here is derived from an EMBL/GenBank/DDBJ whole genome shotgun (WGS) entry which is preliminary data.</text>
</comment>
<feature type="region of interest" description="Disordered" evidence="1">
    <location>
        <begin position="60"/>
        <end position="89"/>
    </location>
</feature>
<organism evidence="2 3">
    <name type="scientific">Thiobacillus denitrificans</name>
    <dbReference type="NCBI Taxonomy" id="36861"/>
    <lineage>
        <taxon>Bacteria</taxon>
        <taxon>Pseudomonadati</taxon>
        <taxon>Pseudomonadota</taxon>
        <taxon>Betaproteobacteria</taxon>
        <taxon>Nitrosomonadales</taxon>
        <taxon>Thiobacillaceae</taxon>
        <taxon>Thiobacillus</taxon>
    </lineage>
</organism>
<gene>
    <name evidence="2" type="ORF">ABW22_15360</name>
</gene>
<keyword evidence="3" id="KW-1185">Reference proteome</keyword>
<evidence type="ECO:0000313" key="3">
    <source>
        <dbReference type="Proteomes" id="UP000064243"/>
    </source>
</evidence>
<protein>
    <submittedName>
        <fullName evidence="2">Uncharacterized protein</fullName>
    </submittedName>
</protein>
<feature type="compositionally biased region" description="Basic and acidic residues" evidence="1">
    <location>
        <begin position="60"/>
        <end position="72"/>
    </location>
</feature>
<dbReference type="AlphaFoldDB" id="A0A119CU09"/>
<sequence length="89" mass="10127">MGITLILGVKRFHSRNQNFGAALGEPVVQGIEEKNEGDSRQVNTEVSQTLRTNGYKFAKERAWQPDKQKAEANQDSYDTLVQPERIDYD</sequence>
<dbReference type="EMBL" id="LDUG01000053">
    <property type="protein sequence ID" value="KVW92748.1"/>
    <property type="molecule type" value="Genomic_DNA"/>
</dbReference>
<evidence type="ECO:0000313" key="2">
    <source>
        <dbReference type="EMBL" id="KVW92748.1"/>
    </source>
</evidence>
<dbReference type="Proteomes" id="UP000064243">
    <property type="component" value="Unassembled WGS sequence"/>
</dbReference>
<name>A0A119CU09_THIDE</name>
<reference evidence="2 3" key="1">
    <citation type="journal article" date="2015" name="Appl. Environ. Microbiol.">
        <title>Aerobic and Anaerobic Thiosulfate Oxidation by a Cold-Adapted, Subglacial Chemoautotroph.</title>
        <authorList>
            <person name="Harrold Z.R."/>
            <person name="Skidmore M.L."/>
            <person name="Hamilton T.L."/>
            <person name="Desch L."/>
            <person name="Amada K."/>
            <person name="van Gelder W."/>
            <person name="Glover K."/>
            <person name="Roden E.E."/>
            <person name="Boyd E.S."/>
        </authorList>
    </citation>
    <scope>NUCLEOTIDE SEQUENCE [LARGE SCALE GENOMIC DNA]</scope>
    <source>
        <strain evidence="2 3">RG</strain>
    </source>
</reference>